<dbReference type="KEGG" id="goe:100908307"/>
<sequence length="195" mass="22266">MVREMLRAFLIGSIICAAHCVPVGREYLADSLEWSEESVQADLKTVVEQRLERFFRGIKYSECVVSKERDLLITAVKGLLKASKEVRENKDVVASLEELQEILEGNARMVVESSRDIQGLLEFKSRFADIMSMSLGYPGVTNFIKKIYEIQRRAPTIFVLLDKIKNIPMDMLRNFDYFASVKNCAADIRRPPVPT</sequence>
<feature type="chain" id="PRO_5042502768" evidence="1">
    <location>
        <begin position="21"/>
        <end position="195"/>
    </location>
</feature>
<protein>
    <submittedName>
        <fullName evidence="3">Uncharacterized protein LOC100908307</fullName>
    </submittedName>
</protein>
<evidence type="ECO:0000256" key="1">
    <source>
        <dbReference type="SAM" id="SignalP"/>
    </source>
</evidence>
<evidence type="ECO:0000313" key="3">
    <source>
        <dbReference type="RefSeq" id="XP_003741325.1"/>
    </source>
</evidence>
<reference evidence="3" key="1">
    <citation type="submission" date="2025-08" db="UniProtKB">
        <authorList>
            <consortium name="RefSeq"/>
        </authorList>
    </citation>
    <scope>IDENTIFICATION</scope>
</reference>
<evidence type="ECO:0000313" key="2">
    <source>
        <dbReference type="Proteomes" id="UP000694867"/>
    </source>
</evidence>
<accession>A0AAJ6VWS4</accession>
<dbReference type="RefSeq" id="XP_003741325.1">
    <property type="nucleotide sequence ID" value="XM_003741277.2"/>
</dbReference>
<organism evidence="2 3">
    <name type="scientific">Galendromus occidentalis</name>
    <name type="common">western predatory mite</name>
    <dbReference type="NCBI Taxonomy" id="34638"/>
    <lineage>
        <taxon>Eukaryota</taxon>
        <taxon>Metazoa</taxon>
        <taxon>Ecdysozoa</taxon>
        <taxon>Arthropoda</taxon>
        <taxon>Chelicerata</taxon>
        <taxon>Arachnida</taxon>
        <taxon>Acari</taxon>
        <taxon>Parasitiformes</taxon>
        <taxon>Mesostigmata</taxon>
        <taxon>Gamasina</taxon>
        <taxon>Phytoseioidea</taxon>
        <taxon>Phytoseiidae</taxon>
        <taxon>Typhlodrominae</taxon>
        <taxon>Galendromus</taxon>
    </lineage>
</organism>
<name>A0AAJ6VWS4_9ACAR</name>
<keyword evidence="1" id="KW-0732">Signal</keyword>
<keyword evidence="2" id="KW-1185">Reference proteome</keyword>
<gene>
    <name evidence="3" type="primary">LOC100908307</name>
</gene>
<dbReference type="GeneID" id="100908307"/>
<feature type="signal peptide" evidence="1">
    <location>
        <begin position="1"/>
        <end position="20"/>
    </location>
</feature>
<dbReference type="Proteomes" id="UP000694867">
    <property type="component" value="Unplaced"/>
</dbReference>
<dbReference type="AlphaFoldDB" id="A0AAJ6VWS4"/>
<proteinExistence type="predicted"/>